<evidence type="ECO:0000313" key="16">
    <source>
        <dbReference type="EMBL" id="RHB35568.1"/>
    </source>
</evidence>
<dbReference type="InterPro" id="IPR011662">
    <property type="entry name" value="Secretin/TonB_short_N"/>
</dbReference>
<dbReference type="EMBL" id="QSGO01000006">
    <property type="protein sequence ID" value="RHB35568.1"/>
    <property type="molecule type" value="Genomic_DNA"/>
</dbReference>
<keyword evidence="6" id="KW-0408">Iron</keyword>
<dbReference type="Pfam" id="PF13715">
    <property type="entry name" value="CarbopepD_reg_2"/>
    <property type="match status" value="1"/>
</dbReference>
<evidence type="ECO:0000256" key="4">
    <source>
        <dbReference type="ARBA" id="ARBA00022496"/>
    </source>
</evidence>
<keyword evidence="2 10" id="KW-0813">Transport</keyword>
<evidence type="ECO:0000259" key="15">
    <source>
        <dbReference type="Pfam" id="PF07715"/>
    </source>
</evidence>
<evidence type="ECO:0000256" key="8">
    <source>
        <dbReference type="ARBA" id="ARBA00023136"/>
    </source>
</evidence>
<evidence type="ECO:0000256" key="6">
    <source>
        <dbReference type="ARBA" id="ARBA00023004"/>
    </source>
</evidence>
<comment type="subcellular location">
    <subcellularLocation>
        <location evidence="1 10">Cell outer membrane</location>
        <topology evidence="1 10">Multi-pass membrane protein</topology>
    </subcellularLocation>
</comment>
<accession>A0A413VPL4</accession>
<proteinExistence type="inferred from homology"/>
<evidence type="ECO:0000256" key="1">
    <source>
        <dbReference type="ARBA" id="ARBA00004571"/>
    </source>
</evidence>
<evidence type="ECO:0000313" key="17">
    <source>
        <dbReference type="Proteomes" id="UP000284379"/>
    </source>
</evidence>
<evidence type="ECO:0000256" key="7">
    <source>
        <dbReference type="ARBA" id="ARBA00023077"/>
    </source>
</evidence>
<dbReference type="InterPro" id="IPR036942">
    <property type="entry name" value="Beta-barrel_TonB_sf"/>
</dbReference>
<dbReference type="Pfam" id="PF07715">
    <property type="entry name" value="Plug"/>
    <property type="match status" value="1"/>
</dbReference>
<evidence type="ECO:0000256" key="5">
    <source>
        <dbReference type="ARBA" id="ARBA00022692"/>
    </source>
</evidence>
<keyword evidence="4" id="KW-0410">Iron transport</keyword>
<dbReference type="Gene3D" id="2.60.40.1120">
    <property type="entry name" value="Carboxypeptidase-like, regulatory domain"/>
    <property type="match status" value="1"/>
</dbReference>
<keyword evidence="5 10" id="KW-0812">Transmembrane</keyword>
<keyword evidence="9 10" id="KW-0998">Cell outer membrane</keyword>
<evidence type="ECO:0000256" key="9">
    <source>
        <dbReference type="ARBA" id="ARBA00023237"/>
    </source>
</evidence>
<dbReference type="Gene3D" id="2.170.130.10">
    <property type="entry name" value="TonB-dependent receptor, plug domain"/>
    <property type="match status" value="1"/>
</dbReference>
<gene>
    <name evidence="16" type="ORF">DW888_10155</name>
</gene>
<keyword evidence="7 11" id="KW-0798">TonB box</keyword>
<evidence type="ECO:0000256" key="2">
    <source>
        <dbReference type="ARBA" id="ARBA00022448"/>
    </source>
</evidence>
<organism evidence="16 17">
    <name type="scientific">Bacteroides nordii</name>
    <dbReference type="NCBI Taxonomy" id="291645"/>
    <lineage>
        <taxon>Bacteria</taxon>
        <taxon>Pseudomonadati</taxon>
        <taxon>Bacteroidota</taxon>
        <taxon>Bacteroidia</taxon>
        <taxon>Bacteroidales</taxon>
        <taxon>Bacteroidaceae</taxon>
        <taxon>Bacteroides</taxon>
    </lineage>
</organism>
<feature type="transmembrane region" description="Helical" evidence="12">
    <location>
        <begin position="12"/>
        <end position="34"/>
    </location>
</feature>
<comment type="caution">
    <text evidence="16">The sequence shown here is derived from an EMBL/GenBank/DDBJ whole genome shotgun (WGS) entry which is preliminary data.</text>
</comment>
<evidence type="ECO:0000256" key="12">
    <source>
        <dbReference type="SAM" id="Phobius"/>
    </source>
</evidence>
<dbReference type="InterPro" id="IPR039426">
    <property type="entry name" value="TonB-dep_rcpt-like"/>
</dbReference>
<feature type="domain" description="Secretin/TonB short N-terminal" evidence="14">
    <location>
        <begin position="68"/>
        <end position="115"/>
    </location>
</feature>
<evidence type="ECO:0000256" key="10">
    <source>
        <dbReference type="PROSITE-ProRule" id="PRU01360"/>
    </source>
</evidence>
<dbReference type="InterPro" id="IPR023996">
    <property type="entry name" value="TonB-dep_OMP_SusC/RagA"/>
</dbReference>
<dbReference type="PROSITE" id="PS52016">
    <property type="entry name" value="TONB_DEPENDENT_REC_3"/>
    <property type="match status" value="1"/>
</dbReference>
<dbReference type="InterPro" id="IPR000531">
    <property type="entry name" value="Beta-barrel_TonB"/>
</dbReference>
<keyword evidence="4" id="KW-0406">Ion transport</keyword>
<dbReference type="Pfam" id="PF00593">
    <property type="entry name" value="TonB_dep_Rec_b-barrel"/>
    <property type="match status" value="1"/>
</dbReference>
<dbReference type="Pfam" id="PF07660">
    <property type="entry name" value="STN"/>
    <property type="match status" value="1"/>
</dbReference>
<comment type="similarity">
    <text evidence="10 11">Belongs to the TonB-dependent receptor family.</text>
</comment>
<dbReference type="AlphaFoldDB" id="A0A413VPL4"/>
<dbReference type="SUPFAM" id="SSF49464">
    <property type="entry name" value="Carboxypeptidase regulatory domain-like"/>
    <property type="match status" value="1"/>
</dbReference>
<dbReference type="NCBIfam" id="TIGR04056">
    <property type="entry name" value="OMP_RagA_SusC"/>
    <property type="match status" value="1"/>
</dbReference>
<name>A0A413VPL4_9BACE</name>
<sequence length="1147" mass="129919">MLEDNYASNSTILFRFMKITLFLLIVGILNVYAINTHSQNARVSIRYSNEPLQIILNDIESQTDYLFIVINSKVDTKKKYSINAKSEPVFTVLDNMFKGENIRYKMRGNHIVLSQETQKTEQETKRVLTGYVRDNNGEPLIGASILVKGASQGTVTDVNGYFRLQGDYTDKTILSITYIGMQGQEITIGNKNKFDITLYDDSEQLDEVVVVGYGTQKKINLSGAVEALAGETLKNRTANNVGTMLQGLVPNLNISTNGGQISQTPGFNIRGATSINGGGAPLILVDGVPMEEAEFSRMNSNDIENISILKDASSAAIYGARAAFGVILVTTKKGKSEKINFTFNNTMSIRTLGRIPEIVKDPYIQASYKKIMGAPWYDLYSEEELEYAKQRSLDPSLPAAMINPRDPNRYTYLGATDWFHEIYNNTGTAHSHSISMSGATKKTSYYLGGEYFSEKGMVKYNTDMYNRYNLRSNVSYQVTDWLNISNNTSMTYYTYTAPASLDNGWLYKRIHNANALEIPKNPDGSWTEAGAKYIAGTEQGGNSDYTELLAQTQISFDLQLIKNIWSVKGDFAVKFWNKHKNYWESDQSFEYKDGPDSTPKELGWQDFAKSEHDNSRYSLFNIYTNFNKKFGKHEVGTTIGFEQQVESAQYFIGERNGMLSDSAPSIQIATGEKSLYDGRHTWATRSGFYRVNYMFDDKYIFEANGRYDGTSRFTKKHRFGFFPSFSGAWVISNEKFYQPVKEVMNIAKFRASYGWLGNQNVGYYEYISNMSFYECTYLLEGKKTTGVGSPSPISDDLTWEKVNTMNLGLDLAFFKNRLTISGDIYRRNTKDMLTKGKTLPGVFGVDPPRQNAADLKTEGWEFSIGWQDNFSLASKPFRYSVKFNLSDSRAEITKFDNKKKQLDDYYVGQRLGEIWGLTTEGFFLSEEDIKNHADQWAVTSYPGDRPLAPGDLKFKDLNEDGYVNKGDWTKDNPGDFSVIGNSTPRYCYGADINAAWNGFDLRILLQGVGKQDWYPNVFTFFGIYRAPWSDVYVNNLDHWTPENPNGYFPRLKSYTAEGAGDLSTPQTKYLQNAAYMRIKNITFGYTLPQSLTRKLKIDQVRFYFSGENIAEFTKLTKNVDPEALGNGGENLVHPMQRVFSFGLNLNF</sequence>
<evidence type="ECO:0000259" key="14">
    <source>
        <dbReference type="Pfam" id="PF07660"/>
    </source>
</evidence>
<dbReference type="InterPro" id="IPR012910">
    <property type="entry name" value="Plug_dom"/>
</dbReference>
<feature type="domain" description="TonB-dependent receptor-like beta-barrel" evidence="13">
    <location>
        <begin position="485"/>
        <end position="912"/>
    </location>
</feature>
<feature type="domain" description="TonB-dependent receptor plug" evidence="15">
    <location>
        <begin position="218"/>
        <end position="326"/>
    </location>
</feature>
<dbReference type="GO" id="GO:0006826">
    <property type="term" value="P:iron ion transport"/>
    <property type="evidence" value="ECO:0007669"/>
    <property type="project" value="UniProtKB-KW"/>
</dbReference>
<protein>
    <submittedName>
        <fullName evidence="16">SusC/RagA family TonB-linked outer membrane protein</fullName>
    </submittedName>
</protein>
<dbReference type="Proteomes" id="UP000284379">
    <property type="component" value="Unassembled WGS sequence"/>
</dbReference>
<dbReference type="InterPro" id="IPR008969">
    <property type="entry name" value="CarboxyPept-like_regulatory"/>
</dbReference>
<evidence type="ECO:0000256" key="3">
    <source>
        <dbReference type="ARBA" id="ARBA00022452"/>
    </source>
</evidence>
<dbReference type="NCBIfam" id="TIGR04057">
    <property type="entry name" value="SusC_RagA_signa"/>
    <property type="match status" value="1"/>
</dbReference>
<keyword evidence="12" id="KW-1133">Transmembrane helix</keyword>
<dbReference type="SUPFAM" id="SSF56935">
    <property type="entry name" value="Porins"/>
    <property type="match status" value="1"/>
</dbReference>
<dbReference type="InterPro" id="IPR023997">
    <property type="entry name" value="TonB-dep_OMP_SusC/RagA_CS"/>
</dbReference>
<reference evidence="16 17" key="1">
    <citation type="submission" date="2018-08" db="EMBL/GenBank/DDBJ databases">
        <title>A genome reference for cultivated species of the human gut microbiota.</title>
        <authorList>
            <person name="Zou Y."/>
            <person name="Xue W."/>
            <person name="Luo G."/>
        </authorList>
    </citation>
    <scope>NUCLEOTIDE SEQUENCE [LARGE SCALE GENOMIC DNA]</scope>
    <source>
        <strain evidence="16 17">AM40-30BH</strain>
    </source>
</reference>
<dbReference type="GO" id="GO:0009279">
    <property type="term" value="C:cell outer membrane"/>
    <property type="evidence" value="ECO:0007669"/>
    <property type="project" value="UniProtKB-SubCell"/>
</dbReference>
<dbReference type="InterPro" id="IPR037066">
    <property type="entry name" value="Plug_dom_sf"/>
</dbReference>
<keyword evidence="8 10" id="KW-0472">Membrane</keyword>
<evidence type="ECO:0000259" key="13">
    <source>
        <dbReference type="Pfam" id="PF00593"/>
    </source>
</evidence>
<evidence type="ECO:0000256" key="11">
    <source>
        <dbReference type="RuleBase" id="RU003357"/>
    </source>
</evidence>
<keyword evidence="3 10" id="KW-1134">Transmembrane beta strand</keyword>
<dbReference type="Gene3D" id="2.40.170.20">
    <property type="entry name" value="TonB-dependent receptor, beta-barrel domain"/>
    <property type="match status" value="1"/>
</dbReference>